<dbReference type="GO" id="GO:0016740">
    <property type="term" value="F:transferase activity"/>
    <property type="evidence" value="ECO:0007669"/>
    <property type="project" value="UniProtKB-KW"/>
</dbReference>
<dbReference type="CDD" id="cd00158">
    <property type="entry name" value="RHOD"/>
    <property type="match status" value="1"/>
</dbReference>
<dbReference type="EMBL" id="CP024962">
    <property type="protein sequence ID" value="ATZ16679.1"/>
    <property type="molecule type" value="Genomic_DNA"/>
</dbReference>
<dbReference type="AlphaFoldDB" id="A0A2K8NS91"/>
<protein>
    <submittedName>
        <fullName evidence="1">Sulfurtransferase</fullName>
    </submittedName>
</protein>
<dbReference type="Gene3D" id="3.40.250.10">
    <property type="entry name" value="Rhodanese-like domain"/>
    <property type="match status" value="1"/>
</dbReference>
<name>A0A2K8NS91_9MOLU</name>
<dbReference type="InterPro" id="IPR050229">
    <property type="entry name" value="GlpE_sulfurtransferase"/>
</dbReference>
<organism evidence="1 2">
    <name type="scientific">Entomoplasma freundtii</name>
    <dbReference type="NCBI Taxonomy" id="74700"/>
    <lineage>
        <taxon>Bacteria</taxon>
        <taxon>Bacillati</taxon>
        <taxon>Mycoplasmatota</taxon>
        <taxon>Mollicutes</taxon>
        <taxon>Entomoplasmatales</taxon>
        <taxon>Entomoplasmataceae</taxon>
        <taxon>Entomoplasma</taxon>
    </lineage>
</organism>
<reference evidence="1 2" key="1">
    <citation type="submission" date="2017-11" db="EMBL/GenBank/DDBJ databases">
        <title>Genome sequence of Entomoplasma freundtii BARC 318 (ATCC 51999).</title>
        <authorList>
            <person name="Lo W.-S."/>
            <person name="Gasparich G.E."/>
            <person name="Kuo C.-H."/>
        </authorList>
    </citation>
    <scope>NUCLEOTIDE SEQUENCE [LARGE SCALE GENOMIC DNA]</scope>
    <source>
        <strain evidence="1 2">BARC 318</strain>
    </source>
</reference>
<keyword evidence="2" id="KW-1185">Reference proteome</keyword>
<dbReference type="InterPro" id="IPR001763">
    <property type="entry name" value="Rhodanese-like_dom"/>
</dbReference>
<dbReference type="PANTHER" id="PTHR43031:SF16">
    <property type="entry name" value="OXIDOREDUCTASE"/>
    <property type="match status" value="1"/>
</dbReference>
<dbReference type="Proteomes" id="UP000232222">
    <property type="component" value="Chromosome"/>
</dbReference>
<dbReference type="SUPFAM" id="SSF52821">
    <property type="entry name" value="Rhodanese/Cell cycle control phosphatase"/>
    <property type="match status" value="1"/>
</dbReference>
<sequence>MRDYITSMELKHYLDDGWKMIDVRSPQELTYLKKYPGAINIPYPKVIDEMTTLFPDKKSKLIMFCNAGNRSGVSARAYRKNGYDNVYLLLGGMEGLDK</sequence>
<proteinExistence type="predicted"/>
<keyword evidence="1" id="KW-0808">Transferase</keyword>
<dbReference type="KEGG" id="efr:EFREU_v1c06590"/>
<dbReference type="InterPro" id="IPR036873">
    <property type="entry name" value="Rhodanese-like_dom_sf"/>
</dbReference>
<dbReference type="PROSITE" id="PS50206">
    <property type="entry name" value="RHODANESE_3"/>
    <property type="match status" value="1"/>
</dbReference>
<accession>A0A2K8NS91</accession>
<gene>
    <name evidence="1" type="ORF">EFREU_v1c06590</name>
</gene>
<dbReference type="SMART" id="SM00450">
    <property type="entry name" value="RHOD"/>
    <property type="match status" value="1"/>
</dbReference>
<dbReference type="Pfam" id="PF00581">
    <property type="entry name" value="Rhodanese"/>
    <property type="match status" value="1"/>
</dbReference>
<dbReference type="RefSeq" id="WP_157844571.1">
    <property type="nucleotide sequence ID" value="NZ_CP024962.1"/>
</dbReference>
<evidence type="ECO:0000313" key="2">
    <source>
        <dbReference type="Proteomes" id="UP000232222"/>
    </source>
</evidence>
<evidence type="ECO:0000313" key="1">
    <source>
        <dbReference type="EMBL" id="ATZ16679.1"/>
    </source>
</evidence>
<dbReference type="PANTHER" id="PTHR43031">
    <property type="entry name" value="FAD-DEPENDENT OXIDOREDUCTASE"/>
    <property type="match status" value="1"/>
</dbReference>